<dbReference type="RefSeq" id="WP_257446247.1">
    <property type="nucleotide sequence ID" value="NZ_JANIPJ010000008.1"/>
</dbReference>
<accession>A0A9X2S974</accession>
<dbReference type="Proteomes" id="UP001141950">
    <property type="component" value="Unassembled WGS sequence"/>
</dbReference>
<sequence>MGLNREVKRYFDLKSKQKEIEQELTELRRDILAYCEEQGVSETTIGSYQVKLVKQERKEYDDAKLYEALPDPQVWRLLSKPDLSRIASLVKLRVITEEQLRDTYAVKEVTLLQVDKK</sequence>
<evidence type="ECO:0000313" key="3">
    <source>
        <dbReference type="Proteomes" id="UP001141950"/>
    </source>
</evidence>
<name>A0A9X2S974_9BACL</name>
<keyword evidence="1" id="KW-0175">Coiled coil</keyword>
<feature type="coiled-coil region" evidence="1">
    <location>
        <begin position="10"/>
        <end position="37"/>
    </location>
</feature>
<reference evidence="2" key="1">
    <citation type="submission" date="2022-08" db="EMBL/GenBank/DDBJ databases">
        <title>The genomic sequence of strain Paenibacillus sp. SCIV0701.</title>
        <authorList>
            <person name="Zhao H."/>
        </authorList>
    </citation>
    <scope>NUCLEOTIDE SEQUENCE</scope>
    <source>
        <strain evidence="2">SCIV0701</strain>
    </source>
</reference>
<comment type="caution">
    <text evidence="2">The sequence shown here is derived from an EMBL/GenBank/DDBJ whole genome shotgun (WGS) entry which is preliminary data.</text>
</comment>
<dbReference type="AlphaFoldDB" id="A0A9X2S974"/>
<organism evidence="2 3">
    <name type="scientific">Paenibacillus soyae</name>
    <dbReference type="NCBI Taxonomy" id="2969249"/>
    <lineage>
        <taxon>Bacteria</taxon>
        <taxon>Bacillati</taxon>
        <taxon>Bacillota</taxon>
        <taxon>Bacilli</taxon>
        <taxon>Bacillales</taxon>
        <taxon>Paenibacillaceae</taxon>
        <taxon>Paenibacillus</taxon>
    </lineage>
</organism>
<gene>
    <name evidence="2" type="ORF">NQZ67_13250</name>
</gene>
<evidence type="ECO:0000256" key="1">
    <source>
        <dbReference type="SAM" id="Coils"/>
    </source>
</evidence>
<dbReference type="EMBL" id="JANIPJ010000008">
    <property type="protein sequence ID" value="MCR2804845.1"/>
    <property type="molecule type" value="Genomic_DNA"/>
</dbReference>
<proteinExistence type="predicted"/>
<evidence type="ECO:0000313" key="2">
    <source>
        <dbReference type="EMBL" id="MCR2804845.1"/>
    </source>
</evidence>
<protein>
    <submittedName>
        <fullName evidence="2">Uncharacterized protein</fullName>
    </submittedName>
</protein>
<keyword evidence="3" id="KW-1185">Reference proteome</keyword>